<reference evidence="8" key="1">
    <citation type="submission" date="2022-11" db="EMBL/GenBank/DDBJ databases">
        <title>Description of Microcella daejonensis nov. sp, isolated from riverside soil.</title>
        <authorList>
            <person name="Molina K.M."/>
            <person name="Kim S.B."/>
        </authorList>
    </citation>
    <scope>NUCLEOTIDE SEQUENCE</scope>
    <source>
        <strain evidence="8">MMS21-STM12</strain>
    </source>
</reference>
<evidence type="ECO:0000256" key="2">
    <source>
        <dbReference type="ARBA" id="ARBA00013194"/>
    </source>
</evidence>
<organism evidence="8 9">
    <name type="scientific">Microcella daejeonensis</name>
    <dbReference type="NCBI Taxonomy" id="2994971"/>
    <lineage>
        <taxon>Bacteria</taxon>
        <taxon>Bacillati</taxon>
        <taxon>Actinomycetota</taxon>
        <taxon>Actinomycetes</taxon>
        <taxon>Micrococcales</taxon>
        <taxon>Microbacteriaceae</taxon>
        <taxon>Microcella</taxon>
    </lineage>
</organism>
<feature type="signal peptide" evidence="6">
    <location>
        <begin position="1"/>
        <end position="32"/>
    </location>
</feature>
<dbReference type="EMBL" id="CP113089">
    <property type="protein sequence ID" value="WAB80982.1"/>
    <property type="molecule type" value="Genomic_DNA"/>
</dbReference>
<gene>
    <name evidence="8" type="ORF">OVN18_10505</name>
</gene>
<evidence type="ECO:0000313" key="9">
    <source>
        <dbReference type="Proteomes" id="UP001164706"/>
    </source>
</evidence>
<dbReference type="PROSITE" id="PS50059">
    <property type="entry name" value="FKBP_PPIASE"/>
    <property type="match status" value="2"/>
</dbReference>
<dbReference type="Proteomes" id="UP001164706">
    <property type="component" value="Chromosome"/>
</dbReference>
<evidence type="ECO:0000256" key="4">
    <source>
        <dbReference type="ARBA" id="ARBA00023235"/>
    </source>
</evidence>
<evidence type="ECO:0000259" key="7">
    <source>
        <dbReference type="PROSITE" id="PS50059"/>
    </source>
</evidence>
<evidence type="ECO:0000256" key="5">
    <source>
        <dbReference type="PROSITE-ProRule" id="PRU00277"/>
    </source>
</evidence>
<dbReference type="GO" id="GO:0003755">
    <property type="term" value="F:peptidyl-prolyl cis-trans isomerase activity"/>
    <property type="evidence" value="ECO:0007669"/>
    <property type="project" value="UniProtKB-KW"/>
</dbReference>
<feature type="domain" description="PPIase FKBP-type" evidence="7">
    <location>
        <begin position="248"/>
        <end position="337"/>
    </location>
</feature>
<evidence type="ECO:0000256" key="6">
    <source>
        <dbReference type="SAM" id="SignalP"/>
    </source>
</evidence>
<evidence type="ECO:0000256" key="3">
    <source>
        <dbReference type="ARBA" id="ARBA00023110"/>
    </source>
</evidence>
<keyword evidence="3 5" id="KW-0697">Rotamase</keyword>
<feature type="chain" id="PRO_5039491791" description="peptidylprolyl isomerase" evidence="6">
    <location>
        <begin position="33"/>
        <end position="337"/>
    </location>
</feature>
<feature type="domain" description="PPIase FKBP-type" evidence="7">
    <location>
        <begin position="98"/>
        <end position="190"/>
    </location>
</feature>
<keyword evidence="9" id="KW-1185">Reference proteome</keyword>
<evidence type="ECO:0000313" key="8">
    <source>
        <dbReference type="EMBL" id="WAB80982.1"/>
    </source>
</evidence>
<dbReference type="InterPro" id="IPR050689">
    <property type="entry name" value="FKBP-type_PPIase"/>
</dbReference>
<protein>
    <recommendedName>
        <fullName evidence="2 5">peptidylprolyl isomerase</fullName>
        <ecNumber evidence="2 5">5.2.1.8</ecNumber>
    </recommendedName>
</protein>
<comment type="catalytic activity">
    <reaction evidence="1 5">
        <text>[protein]-peptidylproline (omega=180) = [protein]-peptidylproline (omega=0)</text>
        <dbReference type="Rhea" id="RHEA:16237"/>
        <dbReference type="Rhea" id="RHEA-COMP:10747"/>
        <dbReference type="Rhea" id="RHEA-COMP:10748"/>
        <dbReference type="ChEBI" id="CHEBI:83833"/>
        <dbReference type="ChEBI" id="CHEBI:83834"/>
        <dbReference type="EC" id="5.2.1.8"/>
    </reaction>
</comment>
<dbReference type="PANTHER" id="PTHR10516:SF443">
    <property type="entry name" value="FK506-BINDING PROTEIN 59-RELATED"/>
    <property type="match status" value="1"/>
</dbReference>
<name>A0A9E8MK22_9MICO</name>
<dbReference type="Pfam" id="PF00254">
    <property type="entry name" value="FKBP_C"/>
    <property type="match status" value="1"/>
</dbReference>
<dbReference type="InterPro" id="IPR001179">
    <property type="entry name" value="PPIase_FKBP_dom"/>
</dbReference>
<keyword evidence="4 5" id="KW-0413">Isomerase</keyword>
<dbReference type="RefSeq" id="WP_267736980.1">
    <property type="nucleotide sequence ID" value="NZ_CP113089.1"/>
</dbReference>
<dbReference type="PROSITE" id="PS51257">
    <property type="entry name" value="PROKAR_LIPOPROTEIN"/>
    <property type="match status" value="1"/>
</dbReference>
<dbReference type="AlphaFoldDB" id="A0A9E8MK22"/>
<dbReference type="Gene3D" id="3.10.50.40">
    <property type="match status" value="2"/>
</dbReference>
<sequence length="337" mass="34514">MLADSKGHLVRRTPAILFSLALVAGLAACAPADSDAEVDGETAAEECVPTAAGTSSDAVTVEGEAGALPTITFEGPLEPTETERTVLVEGDGEAIEEGDTLTIHYTIVNGGTGEEIETTGFGDQPPVSVLVDTDSQLLAGLSKTIGCVTEGSRVVGVIPPAEAFGAEGQPQFGLEAEQSLVVVADVIGIAPEPLERAEGEPQEAPAGLPEVELAEDGQPTVTIPDEEPPAEFQLATLIQGEGEEVAEGATVVVHYTGYNWNTGEVFDSSWERGEPASFPTSGVIPGFRDALVGQQVGSQVIAVIPPELGYGPSGGTPDGSIGAEDTIVFIVDILAVQ</sequence>
<dbReference type="InterPro" id="IPR046357">
    <property type="entry name" value="PPIase_dom_sf"/>
</dbReference>
<dbReference type="SUPFAM" id="SSF54534">
    <property type="entry name" value="FKBP-like"/>
    <property type="match status" value="2"/>
</dbReference>
<proteinExistence type="predicted"/>
<accession>A0A9E8MK22</accession>
<dbReference type="KEGG" id="mdb:OVN18_10505"/>
<dbReference type="PANTHER" id="PTHR10516">
    <property type="entry name" value="PEPTIDYL-PROLYL CIS-TRANS ISOMERASE"/>
    <property type="match status" value="1"/>
</dbReference>
<dbReference type="EC" id="5.2.1.8" evidence="2 5"/>
<keyword evidence="6" id="KW-0732">Signal</keyword>
<evidence type="ECO:0000256" key="1">
    <source>
        <dbReference type="ARBA" id="ARBA00000971"/>
    </source>
</evidence>